<keyword evidence="6 7" id="KW-0040">ANK repeat</keyword>
<dbReference type="PROSITE" id="PS50003">
    <property type="entry name" value="PH_DOMAIN"/>
    <property type="match status" value="1"/>
</dbReference>
<evidence type="ECO:0000256" key="6">
    <source>
        <dbReference type="ARBA" id="ARBA00023043"/>
    </source>
</evidence>
<dbReference type="PANTHER" id="PTHR23180">
    <property type="entry name" value="CENTAURIN/ARF"/>
    <property type="match status" value="1"/>
</dbReference>
<dbReference type="Gene3D" id="1.20.1270.60">
    <property type="entry name" value="Arfaptin homology (AH) domain/BAR domain"/>
    <property type="match status" value="1"/>
</dbReference>
<comment type="function">
    <text evidence="9">GTPase-activating protein for the ADP ribosylation factor family.</text>
</comment>
<comment type="domain">
    <text evidence="9">PH domain binds phospholipids including phosphatidic acid, phosphatidylinositol 3-phosphate, phosphatidylinositol 3,5-bisphosphate (PIP2) and phosphatidylinositol 3,4,5-trisphosphate (PIP3). May mediate protein binding to PIP2 or PIP3 containing membranes.</text>
</comment>
<dbReference type="Proteomes" id="UP000541181">
    <property type="component" value="Unassembled WGS sequence"/>
</dbReference>
<dbReference type="PROSITE" id="PS50115">
    <property type="entry name" value="ARFGAP"/>
    <property type="match status" value="1"/>
</dbReference>
<dbReference type="SMART" id="SM00233">
    <property type="entry name" value="PH"/>
    <property type="match status" value="1"/>
</dbReference>
<comment type="subcellular location">
    <subcellularLocation>
        <location evidence="9">Endosome membrane</location>
        <topology evidence="9">Peripheral membrane protein</topology>
    </subcellularLocation>
</comment>
<dbReference type="InterPro" id="IPR027267">
    <property type="entry name" value="AH/BAR_dom_sf"/>
</dbReference>
<dbReference type="GO" id="GO:0005096">
    <property type="term" value="F:GTPase activator activity"/>
    <property type="evidence" value="ECO:0007669"/>
    <property type="project" value="UniProtKB-KW"/>
</dbReference>
<dbReference type="Pfam" id="PF12796">
    <property type="entry name" value="Ank_2"/>
    <property type="match status" value="1"/>
</dbReference>
<keyword evidence="5 9" id="KW-0862">Zinc</keyword>
<dbReference type="SUPFAM" id="SSF50729">
    <property type="entry name" value="PH domain-like"/>
    <property type="match status" value="1"/>
</dbReference>
<feature type="compositionally biased region" description="Polar residues" evidence="10">
    <location>
        <begin position="354"/>
        <end position="363"/>
    </location>
</feature>
<dbReference type="SMART" id="SM00248">
    <property type="entry name" value="ANK"/>
    <property type="match status" value="3"/>
</dbReference>
<dbReference type="InterPro" id="IPR037278">
    <property type="entry name" value="ARFGAP/RecO"/>
</dbReference>
<feature type="repeat" description="ANK" evidence="7">
    <location>
        <begin position="705"/>
        <end position="737"/>
    </location>
</feature>
<feature type="repeat" description="ANK" evidence="7">
    <location>
        <begin position="672"/>
        <end position="704"/>
    </location>
</feature>
<dbReference type="PANTHER" id="PTHR23180:SF407">
    <property type="entry name" value="ARF-GAP WITH COILED-COIL, ANK REPEAT AND PH DOMAIN-CONTAINING PROTEIN 3"/>
    <property type="match status" value="1"/>
</dbReference>
<dbReference type="FunFam" id="1.25.40.20:FF:000020">
    <property type="entry name" value="Arf-GAP with coiled-coil, ANK repeat and PH domain-containing protein 2"/>
    <property type="match status" value="1"/>
</dbReference>
<evidence type="ECO:0000256" key="7">
    <source>
        <dbReference type="PROSITE-ProRule" id="PRU00023"/>
    </source>
</evidence>
<dbReference type="OrthoDB" id="10070851at2759"/>
<dbReference type="Gene3D" id="1.25.40.20">
    <property type="entry name" value="Ankyrin repeat-containing domain"/>
    <property type="match status" value="1"/>
</dbReference>
<keyword evidence="9" id="KW-0967">Endosome</keyword>
<evidence type="ECO:0000256" key="3">
    <source>
        <dbReference type="ARBA" id="ARBA00022737"/>
    </source>
</evidence>
<keyword evidence="1 9" id="KW-0343">GTPase activation</keyword>
<evidence type="ECO:0000256" key="8">
    <source>
        <dbReference type="PROSITE-ProRule" id="PRU00288"/>
    </source>
</evidence>
<keyword evidence="2 9" id="KW-0479">Metal-binding</keyword>
<dbReference type="InterPro" id="IPR002110">
    <property type="entry name" value="Ankyrin_rpt"/>
</dbReference>
<dbReference type="FunFam" id="1.20.1270.60:FF:000025">
    <property type="entry name" value="arf-GAP with coiled-coil, ANK repeat and PH domain-containing protein 2"/>
    <property type="match status" value="1"/>
</dbReference>
<dbReference type="InterPro" id="IPR038508">
    <property type="entry name" value="ArfGAP_dom_sf"/>
</dbReference>
<evidence type="ECO:0000256" key="4">
    <source>
        <dbReference type="ARBA" id="ARBA00022771"/>
    </source>
</evidence>
<feature type="domain" description="PH" evidence="11">
    <location>
        <begin position="239"/>
        <end position="334"/>
    </location>
</feature>
<dbReference type="SUPFAM" id="SSF48403">
    <property type="entry name" value="Ankyrin repeat"/>
    <property type="match status" value="1"/>
</dbReference>
<feature type="non-terminal residue" evidence="13">
    <location>
        <position position="805"/>
    </location>
</feature>
<gene>
    <name evidence="13" type="primary">Acap3</name>
    <name evidence="13" type="ORF">CHUBUR_R06261</name>
</gene>
<evidence type="ECO:0000256" key="2">
    <source>
        <dbReference type="ARBA" id="ARBA00022723"/>
    </source>
</evidence>
<dbReference type="CDD" id="cd13250">
    <property type="entry name" value="PH_ACAP"/>
    <property type="match status" value="1"/>
</dbReference>
<dbReference type="InterPro" id="IPR036770">
    <property type="entry name" value="Ankyrin_rpt-contain_sf"/>
</dbReference>
<dbReference type="EMBL" id="VZRC01000086">
    <property type="protein sequence ID" value="NWS54323.1"/>
    <property type="molecule type" value="Genomic_DNA"/>
</dbReference>
<comment type="caution">
    <text evidence="13">The sequence shown here is derived from an EMBL/GenBank/DDBJ whole genome shotgun (WGS) entry which is preliminary data.</text>
</comment>
<dbReference type="SMART" id="SM00105">
    <property type="entry name" value="ArfGap"/>
    <property type="match status" value="1"/>
</dbReference>
<dbReference type="GO" id="GO:0010008">
    <property type="term" value="C:endosome membrane"/>
    <property type="evidence" value="ECO:0007669"/>
    <property type="project" value="UniProtKB-SubCell"/>
</dbReference>
<evidence type="ECO:0000256" key="10">
    <source>
        <dbReference type="SAM" id="MobiDB-lite"/>
    </source>
</evidence>
<dbReference type="PRINTS" id="PR00405">
    <property type="entry name" value="REVINTRACTNG"/>
</dbReference>
<comment type="domain">
    <text evidence="9">The BAR domain mediates homodimerization, it can neither bind membrane nor impart curvature, but instead requires the neighboring PH domain to achieve these functions.</text>
</comment>
<proteinExistence type="predicted"/>
<keyword evidence="3 9" id="KW-0677">Repeat</keyword>
<keyword evidence="4 8" id="KW-0863">Zinc-finger</keyword>
<evidence type="ECO:0000259" key="11">
    <source>
        <dbReference type="PROSITE" id="PS50003"/>
    </source>
</evidence>
<feature type="non-terminal residue" evidence="13">
    <location>
        <position position="1"/>
    </location>
</feature>
<sequence length="805" mass="90973">LVQLVKLCSGMIEAGKAYITTNKHFVSGVRDLSQQCKKDEMISECLDKFGDSLQEMINYHMILFDQAQRSVRQQLHNFVKDDVRKFKETKKQFDKVREDMEISLVKNAQAPRHKPHEVEEATGTLTITRKCFRHLALDYVLQINVLQAKKKFEILDAMLSFMHAQYTFFQQGYSLLHELDPYMKKLATELDQLVIDSAVEKREMEHKHALIQQRVISFYLQDFSYDDSKVEFNVDAPNGVVMEGYLFKRASNAFKTWNRRWFSIQNSQLVYQKKLKDVLTVVVEDLRLCTVKPCEDIERRFCFEVVSPTKSCMLQADSEKLRQAWIQAVQASIASAYRESPDSYYIERLDRTASPSTSSIDSATDSRERSVKGESILQRVQSIPGNDQCCDCGQPDPRWASINLGILLCIECSGIHRSLGVHCSKVRSLTLDSWEPELLKLMCELGNSTMNQIYEAQCEELGLKKPTAGSSRQDKEAWIKVKYVEKKFLKKLPNGETLTDNERKPRRWCVKKCQRHNSSTKAPTARRKYRHEAGNASPAMLSSAATLERKFRRDSLFCPDELDSLFSYFDTGAGSGPRSLSSDSGLGGSTDGSTDILVFGSVVDSVTEEECEVSEESSGEAEIEQEASDLEDLRELHPGLLIYKAAQARNLPLMAEALAHGAEINWVNDEDENKTPLIQAVMGGSLIACEFLLQNGADVNQRDIRGRAPLHHATYLGHTGQVCLFLKRGANQHAVDGDGQDPLSIAVQAANADIVTLLRLARMNEEMREAEGPFGQPGQYPSNSPTELQYRKCIQEFISLNIDEC</sequence>
<dbReference type="Pfam" id="PF16746">
    <property type="entry name" value="BAR_3"/>
    <property type="match status" value="1"/>
</dbReference>
<comment type="activity regulation">
    <text evidence="9">GAP activity stimulated by phosphatidylinositol 4,5-bisphosphate (PIP2) and phosphatidic acid.</text>
</comment>
<dbReference type="GO" id="GO:0008270">
    <property type="term" value="F:zinc ion binding"/>
    <property type="evidence" value="ECO:0007669"/>
    <property type="project" value="UniProtKB-KW"/>
</dbReference>
<dbReference type="FunFam" id="2.30.29.30:FF:000026">
    <property type="entry name" value="Arf-GAP with coiled-coil, ANK repeat and PH domain-containing protein 2"/>
    <property type="match status" value="1"/>
</dbReference>
<dbReference type="InterPro" id="IPR001849">
    <property type="entry name" value="PH_domain"/>
</dbReference>
<feature type="region of interest" description="Disordered" evidence="10">
    <location>
        <begin position="517"/>
        <end position="541"/>
    </location>
</feature>
<evidence type="ECO:0000256" key="5">
    <source>
        <dbReference type="ARBA" id="ARBA00022833"/>
    </source>
</evidence>
<feature type="region of interest" description="Disordered" evidence="10">
    <location>
        <begin position="354"/>
        <end position="373"/>
    </location>
</feature>
<dbReference type="CDD" id="cd08850">
    <property type="entry name" value="ArfGap_ACAP3"/>
    <property type="match status" value="1"/>
</dbReference>
<dbReference type="Pfam" id="PF01412">
    <property type="entry name" value="ArfGap"/>
    <property type="match status" value="1"/>
</dbReference>
<dbReference type="SUPFAM" id="SSF103657">
    <property type="entry name" value="BAR/IMD domain-like"/>
    <property type="match status" value="1"/>
</dbReference>
<dbReference type="AlphaFoldDB" id="A0A7K5GBC0"/>
<name>A0A7K5GBC0_9AVES</name>
<dbReference type="Pfam" id="PF00169">
    <property type="entry name" value="PH"/>
    <property type="match status" value="1"/>
</dbReference>
<keyword evidence="14" id="KW-1185">Reference proteome</keyword>
<dbReference type="PROSITE" id="PS50297">
    <property type="entry name" value="ANK_REP_REGION"/>
    <property type="match status" value="2"/>
</dbReference>
<reference evidence="13 14" key="1">
    <citation type="submission" date="2019-09" db="EMBL/GenBank/DDBJ databases">
        <title>Bird 10,000 Genomes (B10K) Project - Family phase.</title>
        <authorList>
            <person name="Zhang G."/>
        </authorList>
    </citation>
    <scope>NUCLEOTIDE SEQUENCE [LARGE SCALE GENOMIC DNA]</scope>
    <source>
        <strain evidence="13">B10K-CU-031-22</strain>
    </source>
</reference>
<dbReference type="InterPro" id="IPR001164">
    <property type="entry name" value="ArfGAP_dom"/>
</dbReference>
<accession>A0A7K5GBC0</accession>
<dbReference type="Gene3D" id="1.10.220.150">
    <property type="entry name" value="Arf GTPase activating protein"/>
    <property type="match status" value="1"/>
</dbReference>
<dbReference type="PROSITE" id="PS50088">
    <property type="entry name" value="ANK_REPEAT"/>
    <property type="match status" value="2"/>
</dbReference>
<evidence type="ECO:0000313" key="13">
    <source>
        <dbReference type="EMBL" id="NWS54323.1"/>
    </source>
</evidence>
<evidence type="ECO:0000313" key="14">
    <source>
        <dbReference type="Proteomes" id="UP000541181"/>
    </source>
</evidence>
<dbReference type="SUPFAM" id="SSF57863">
    <property type="entry name" value="ArfGap/RecO-like zinc finger"/>
    <property type="match status" value="1"/>
</dbReference>
<evidence type="ECO:0000256" key="1">
    <source>
        <dbReference type="ARBA" id="ARBA00022468"/>
    </source>
</evidence>
<dbReference type="InterPro" id="IPR011993">
    <property type="entry name" value="PH-like_dom_sf"/>
</dbReference>
<evidence type="ECO:0000256" key="9">
    <source>
        <dbReference type="RuleBase" id="RU369028"/>
    </source>
</evidence>
<dbReference type="InterPro" id="IPR004148">
    <property type="entry name" value="BAR_dom"/>
</dbReference>
<dbReference type="Gene3D" id="2.30.29.30">
    <property type="entry name" value="Pleckstrin-homology domain (PH domain)/Phosphotyrosine-binding domain (PTB)"/>
    <property type="match status" value="1"/>
</dbReference>
<feature type="domain" description="Arf-GAP" evidence="12">
    <location>
        <begin position="374"/>
        <end position="496"/>
    </location>
</feature>
<protein>
    <recommendedName>
        <fullName evidence="9">Arf-GAP with coiled-coil, ANK repeat and PH domain-containing protein</fullName>
        <shortName evidence="9">Cnt-b</shortName>
    </recommendedName>
    <alternativeName>
        <fullName evidence="9">Centaurin-beta</fullName>
    </alternativeName>
</protein>
<organism evidence="13 14">
    <name type="scientific">Chunga burmeisteri</name>
    <name type="common">Black-legged seriema</name>
    <dbReference type="NCBI Taxonomy" id="1352770"/>
    <lineage>
        <taxon>Eukaryota</taxon>
        <taxon>Metazoa</taxon>
        <taxon>Chordata</taxon>
        <taxon>Craniata</taxon>
        <taxon>Vertebrata</taxon>
        <taxon>Euteleostomi</taxon>
        <taxon>Archelosauria</taxon>
        <taxon>Archosauria</taxon>
        <taxon>Dinosauria</taxon>
        <taxon>Saurischia</taxon>
        <taxon>Theropoda</taxon>
        <taxon>Coelurosauria</taxon>
        <taxon>Aves</taxon>
        <taxon>Neognathae</taxon>
        <taxon>Neoaves</taxon>
        <taxon>Telluraves</taxon>
        <taxon>Australaves</taxon>
        <taxon>Cariamiformes</taxon>
        <taxon>Cariamidae</taxon>
        <taxon>Chunga</taxon>
    </lineage>
</organism>
<dbReference type="InterPro" id="IPR045258">
    <property type="entry name" value="ACAP1/2/3-like"/>
</dbReference>
<evidence type="ECO:0000259" key="12">
    <source>
        <dbReference type="PROSITE" id="PS50115"/>
    </source>
</evidence>
<dbReference type="FunFam" id="1.10.220.150:FF:000007">
    <property type="entry name" value="Arf-GAP with coiled-coil, ANK repeat and PH domain-containing protein 2"/>
    <property type="match status" value="1"/>
</dbReference>